<reference evidence="6 7" key="1">
    <citation type="journal article" date="2022" name="bioRxiv">
        <title>Genomics of Preaxostyla Flagellates Illuminates Evolutionary Transitions and the Path Towards Mitochondrial Loss.</title>
        <authorList>
            <person name="Novak L.V.F."/>
            <person name="Treitli S.C."/>
            <person name="Pyrih J."/>
            <person name="Halakuc P."/>
            <person name="Pipaliya S.V."/>
            <person name="Vacek V."/>
            <person name="Brzon O."/>
            <person name="Soukal P."/>
            <person name="Eme L."/>
            <person name="Dacks J.B."/>
            <person name="Karnkowska A."/>
            <person name="Elias M."/>
            <person name="Hampl V."/>
        </authorList>
    </citation>
    <scope>NUCLEOTIDE SEQUENCE [LARGE SCALE GENOMIC DNA]</scope>
    <source>
        <strain evidence="6">NAU3</strain>
        <tissue evidence="6">Gut</tissue>
    </source>
</reference>
<accession>A0ABQ9XTC5</accession>
<dbReference type="NCBIfam" id="TIGR00310">
    <property type="entry name" value="ZPR1_znf"/>
    <property type="match status" value="2"/>
</dbReference>
<dbReference type="InterPro" id="IPR056180">
    <property type="entry name" value="ZPR1_jr_dom"/>
</dbReference>
<protein>
    <submittedName>
        <fullName evidence="6">Zinc finger protein ZPR1 like protein</fullName>
    </submittedName>
</protein>
<dbReference type="PANTHER" id="PTHR10876">
    <property type="entry name" value="ZINC FINGER PROTEIN ZPR1"/>
    <property type="match status" value="1"/>
</dbReference>
<comment type="similarity">
    <text evidence="1">Belongs to the ZPR1 family.</text>
</comment>
<dbReference type="InterPro" id="IPR042452">
    <property type="entry name" value="ZPR1_Znf1/2"/>
</dbReference>
<dbReference type="Pfam" id="PF03367">
    <property type="entry name" value="Zn_ribbon_ZPR1"/>
    <property type="match status" value="2"/>
</dbReference>
<evidence type="ECO:0000259" key="5">
    <source>
        <dbReference type="SMART" id="SM00709"/>
    </source>
</evidence>
<dbReference type="Proteomes" id="UP001281761">
    <property type="component" value="Unassembled WGS sequence"/>
</dbReference>
<keyword evidence="2" id="KW-0479">Metal-binding</keyword>
<dbReference type="Gene3D" id="2.20.25.420">
    <property type="entry name" value="ZPR1, zinc finger domain"/>
    <property type="match status" value="2"/>
</dbReference>
<sequence>MTDANRQEELPTSDLTETTLVNDIILPTELESYCVSCGENGITRFLRQTIPFFKDIILAAFECPECGFRSSDLHTVEYAERGCFYELKVQKPEDFDREVIRTEWAKIVIPEMDFEIPGNAGRKGEITTIEGILTHIKSMLEESQPLRRIQAPEVATQIDGFIGRIDNLIERNTPFTLILDDPTGNSFIQNPSAPYVDPLLTVKSYQRTYEQNKALGLPVPDQNVPTNDQNHPNVHVGSIVDPSMTAALESQVMKVADPDNIVEIPLECGMCHHEGVLRTISATIPLFKEIVLMAFTCDSCGYRNSEVKPGGDISDKGKIYRLRVTRPEDLNRDVLKSDSSFLLIPEIGFQVTTGTLGGCFTTVEGLLQKVREHLSVTTVHGDSKEDSESLPMVEFLDKIDKMSRLETGPFTFVINDALSNSYIQNLFYPEPDPYLSIEEYERTAEQNDELGLNDMNTEDYLKDIE</sequence>
<evidence type="ECO:0000313" key="7">
    <source>
        <dbReference type="Proteomes" id="UP001281761"/>
    </source>
</evidence>
<feature type="domain" description="Zinc finger ZPR1-type" evidence="5">
    <location>
        <begin position="266"/>
        <end position="425"/>
    </location>
</feature>
<evidence type="ECO:0000313" key="6">
    <source>
        <dbReference type="EMBL" id="KAK2954732.1"/>
    </source>
</evidence>
<keyword evidence="3" id="KW-0863">Zinc-finger</keyword>
<dbReference type="Pfam" id="PF22794">
    <property type="entry name" value="jr-ZPR1"/>
    <property type="match status" value="2"/>
</dbReference>
<evidence type="ECO:0000256" key="1">
    <source>
        <dbReference type="ARBA" id="ARBA00008354"/>
    </source>
</evidence>
<comment type="caution">
    <text evidence="6">The sequence shown here is derived from an EMBL/GenBank/DDBJ whole genome shotgun (WGS) entry which is preliminary data.</text>
</comment>
<keyword evidence="7" id="KW-1185">Reference proteome</keyword>
<gene>
    <name evidence="6" type="ORF">BLNAU_10388</name>
</gene>
<dbReference type="InterPro" id="IPR040141">
    <property type="entry name" value="ZPR1"/>
</dbReference>
<dbReference type="Gene3D" id="2.60.120.1040">
    <property type="entry name" value="ZPR1, A/B domain"/>
    <property type="match status" value="2"/>
</dbReference>
<evidence type="ECO:0000256" key="2">
    <source>
        <dbReference type="ARBA" id="ARBA00022723"/>
    </source>
</evidence>
<evidence type="ECO:0000256" key="4">
    <source>
        <dbReference type="ARBA" id="ARBA00022833"/>
    </source>
</evidence>
<evidence type="ECO:0000256" key="3">
    <source>
        <dbReference type="ARBA" id="ARBA00022771"/>
    </source>
</evidence>
<dbReference type="PANTHER" id="PTHR10876:SF0">
    <property type="entry name" value="ZINC FINGER PROTEIN ZPR1"/>
    <property type="match status" value="1"/>
</dbReference>
<feature type="domain" description="Zinc finger ZPR1-type" evidence="5">
    <location>
        <begin position="32"/>
        <end position="190"/>
    </location>
</feature>
<dbReference type="InterPro" id="IPR004457">
    <property type="entry name" value="Znf_ZPR1"/>
</dbReference>
<name>A0ABQ9XTC5_9EUKA</name>
<organism evidence="6 7">
    <name type="scientific">Blattamonas nauphoetae</name>
    <dbReference type="NCBI Taxonomy" id="2049346"/>
    <lineage>
        <taxon>Eukaryota</taxon>
        <taxon>Metamonada</taxon>
        <taxon>Preaxostyla</taxon>
        <taxon>Oxymonadida</taxon>
        <taxon>Blattamonas</taxon>
    </lineage>
</organism>
<keyword evidence="4" id="KW-0862">Zinc</keyword>
<dbReference type="SMART" id="SM00709">
    <property type="entry name" value="Zpr1"/>
    <property type="match status" value="2"/>
</dbReference>
<dbReference type="InterPro" id="IPR042451">
    <property type="entry name" value="ZPR1_A/B_dom"/>
</dbReference>
<proteinExistence type="inferred from homology"/>
<dbReference type="EMBL" id="JARBJD010000075">
    <property type="protein sequence ID" value="KAK2954732.1"/>
    <property type="molecule type" value="Genomic_DNA"/>
</dbReference>